<reference evidence="4 5" key="1">
    <citation type="journal article" date="2015" name="Genome Announc.">
        <title>Expanding the biotechnology potential of lactobacilli through comparative genomics of 213 strains and associated genera.</title>
        <authorList>
            <person name="Sun Z."/>
            <person name="Harris H.M."/>
            <person name="McCann A."/>
            <person name="Guo C."/>
            <person name="Argimon S."/>
            <person name="Zhang W."/>
            <person name="Yang X."/>
            <person name="Jeffery I.B."/>
            <person name="Cooney J.C."/>
            <person name="Kagawa T.F."/>
            <person name="Liu W."/>
            <person name="Song Y."/>
            <person name="Salvetti E."/>
            <person name="Wrobel A."/>
            <person name="Rasinkangas P."/>
            <person name="Parkhill J."/>
            <person name="Rea M.C."/>
            <person name="O'Sullivan O."/>
            <person name="Ritari J."/>
            <person name="Douillard F.P."/>
            <person name="Paul Ross R."/>
            <person name="Yang R."/>
            <person name="Briner A.E."/>
            <person name="Felis G.E."/>
            <person name="de Vos W.M."/>
            <person name="Barrangou R."/>
            <person name="Klaenhammer T.R."/>
            <person name="Caufield P.W."/>
            <person name="Cui Y."/>
            <person name="Zhang H."/>
            <person name="O'Toole P.W."/>
        </authorList>
    </citation>
    <scope>NUCLEOTIDE SEQUENCE [LARGE SCALE GENOMIC DNA]</scope>
    <source>
        <strain evidence="4 5">DSM 20605</strain>
    </source>
</reference>
<dbReference type="InterPro" id="IPR007184">
    <property type="entry name" value="Mannoside_phosphorylase"/>
</dbReference>
<comment type="caution">
    <text evidence="4">The sequence shown here is derived from an EMBL/GenBank/DDBJ whole genome shotgun (WGS) entry which is preliminary data.</text>
</comment>
<dbReference type="PANTHER" id="PTHR34106">
    <property type="entry name" value="GLYCOSIDASE"/>
    <property type="match status" value="1"/>
</dbReference>
<dbReference type="PATRIC" id="fig|1133569.4.peg.386"/>
<dbReference type="GO" id="GO:0016757">
    <property type="term" value="F:glycosyltransferase activity"/>
    <property type="evidence" value="ECO:0007669"/>
    <property type="project" value="UniProtKB-KW"/>
</dbReference>
<evidence type="ECO:0000256" key="2">
    <source>
        <dbReference type="ARBA" id="ARBA00022679"/>
    </source>
</evidence>
<evidence type="ECO:0000256" key="3">
    <source>
        <dbReference type="ARBA" id="ARBA00024356"/>
    </source>
</evidence>
<accession>A0A0R2BV44</accession>
<comment type="similarity">
    <text evidence="3">Belongs to the glycosyl hydrolase 130 family.</text>
</comment>
<dbReference type="Gene3D" id="2.115.10.20">
    <property type="entry name" value="Glycosyl hydrolase domain, family 43"/>
    <property type="match status" value="1"/>
</dbReference>
<keyword evidence="2" id="KW-0808">Transferase</keyword>
<evidence type="ECO:0000313" key="4">
    <source>
        <dbReference type="EMBL" id="KRM82661.1"/>
    </source>
</evidence>
<dbReference type="OrthoDB" id="9759709at2"/>
<dbReference type="CDD" id="cd18612">
    <property type="entry name" value="GH130_Lin0857-like"/>
    <property type="match status" value="1"/>
</dbReference>
<dbReference type="InterPro" id="IPR023296">
    <property type="entry name" value="Glyco_hydro_beta-prop_sf"/>
</dbReference>
<dbReference type="Proteomes" id="UP000051576">
    <property type="component" value="Unassembled WGS sequence"/>
</dbReference>
<dbReference type="AlphaFoldDB" id="A0A0R2BV44"/>
<sequence length="346" mass="38973">MFIRFKENPLITPTEIKPVNENYKVIGVFNAAVAKFKSYTILILRVAEAPQAKKNEFKVPFFDVASQTTKIKSLDDSKYERKDVRAFIPKKGFDSLPTFLTSISYLRLAYSNDGIHFKILSEPFIYPHNSLQTYGIEDARCTKIGSIYYLNFSEVSPQGVSVGLVSTQNFKSYKDFGTIFLPDNKDVVIFPEKINGSYYALNRPSTANNNMWISKSPDLIHWGEHRLFLKSGNTYWDNGRVGAGGPPIKTDNGWLVIYHAADVNDRYCLGAMLLSLNDPTKIIGRTKIPFLEPKAPYELKGFLPNVVFTCGSFLEKDQITIYYGCADQSIAGGTISLTNILNNMKN</sequence>
<dbReference type="eggNOG" id="COG2152">
    <property type="taxonomic scope" value="Bacteria"/>
</dbReference>
<dbReference type="PANTHER" id="PTHR34106:SF5">
    <property type="entry name" value="GLYCOSIDASE"/>
    <property type="match status" value="1"/>
</dbReference>
<dbReference type="SUPFAM" id="SSF75005">
    <property type="entry name" value="Arabinanase/levansucrase/invertase"/>
    <property type="match status" value="1"/>
</dbReference>
<name>A0A0R2BV44_9LACO</name>
<evidence type="ECO:0008006" key="6">
    <source>
        <dbReference type="Google" id="ProtNLM"/>
    </source>
</evidence>
<dbReference type="EMBL" id="AYYX01000132">
    <property type="protein sequence ID" value="KRM82661.1"/>
    <property type="molecule type" value="Genomic_DNA"/>
</dbReference>
<keyword evidence="1" id="KW-0328">Glycosyltransferase</keyword>
<protein>
    <recommendedName>
        <fullName evidence="6">Glycosidase</fullName>
    </recommendedName>
</protein>
<organism evidence="4 5">
    <name type="scientific">Liquorilactobacillus vini DSM 20605</name>
    <dbReference type="NCBI Taxonomy" id="1133569"/>
    <lineage>
        <taxon>Bacteria</taxon>
        <taxon>Bacillati</taxon>
        <taxon>Bacillota</taxon>
        <taxon>Bacilli</taxon>
        <taxon>Lactobacillales</taxon>
        <taxon>Lactobacillaceae</taxon>
        <taxon>Liquorilactobacillus</taxon>
    </lineage>
</organism>
<dbReference type="STRING" id="1133569.FD21_GL000364"/>
<evidence type="ECO:0000256" key="1">
    <source>
        <dbReference type="ARBA" id="ARBA00022676"/>
    </source>
</evidence>
<gene>
    <name evidence="4" type="ORF">FD21_GL000364</name>
</gene>
<dbReference type="Pfam" id="PF04041">
    <property type="entry name" value="Glyco_hydro_130"/>
    <property type="match status" value="1"/>
</dbReference>
<dbReference type="PIRSF" id="PIRSF016202">
    <property type="entry name" value="PH1107"/>
    <property type="match status" value="1"/>
</dbReference>
<proteinExistence type="inferred from homology"/>
<evidence type="ECO:0000313" key="5">
    <source>
        <dbReference type="Proteomes" id="UP000051576"/>
    </source>
</evidence>
<keyword evidence="5" id="KW-1185">Reference proteome</keyword>